<dbReference type="PANTHER" id="PTHR31398:SF0">
    <property type="entry name" value="MEIOTIC NUCLEAR DIVISION PROTEIN 1 HOMOLOG"/>
    <property type="match status" value="1"/>
</dbReference>
<feature type="transmembrane region" description="Helical" evidence="2">
    <location>
        <begin position="28"/>
        <end position="47"/>
    </location>
</feature>
<feature type="compositionally biased region" description="Basic and acidic residues" evidence="1">
    <location>
        <begin position="1195"/>
        <end position="1209"/>
    </location>
</feature>
<dbReference type="GO" id="GO:0005634">
    <property type="term" value="C:nucleus"/>
    <property type="evidence" value="ECO:0007669"/>
    <property type="project" value="TreeGrafter"/>
</dbReference>
<comment type="caution">
    <text evidence="3">The sequence shown here is derived from an EMBL/GenBank/DDBJ whole genome shotgun (WGS) entry which is preliminary data.</text>
</comment>
<gene>
    <name evidence="3" type="ORF">PPRIM_AZ9-3.1.T1200109</name>
</gene>
<dbReference type="Proteomes" id="UP000688137">
    <property type="component" value="Unassembled WGS sequence"/>
</dbReference>
<evidence type="ECO:0008006" key="5">
    <source>
        <dbReference type="Google" id="ProtNLM"/>
    </source>
</evidence>
<accession>A0A8S1PL31</accession>
<feature type="region of interest" description="Disordered" evidence="1">
    <location>
        <begin position="1069"/>
        <end position="1108"/>
    </location>
</feature>
<protein>
    <recommendedName>
        <fullName evidence="5">Transmembrane protein</fullName>
    </recommendedName>
</protein>
<organism evidence="3 4">
    <name type="scientific">Paramecium primaurelia</name>
    <dbReference type="NCBI Taxonomy" id="5886"/>
    <lineage>
        <taxon>Eukaryota</taxon>
        <taxon>Sar</taxon>
        <taxon>Alveolata</taxon>
        <taxon>Ciliophora</taxon>
        <taxon>Intramacronucleata</taxon>
        <taxon>Oligohymenophorea</taxon>
        <taxon>Peniculida</taxon>
        <taxon>Parameciidae</taxon>
        <taxon>Paramecium</taxon>
    </lineage>
</organism>
<dbReference type="GO" id="GO:0007131">
    <property type="term" value="P:reciprocal meiotic recombination"/>
    <property type="evidence" value="ECO:0007669"/>
    <property type="project" value="TreeGrafter"/>
</dbReference>
<keyword evidence="4" id="KW-1185">Reference proteome</keyword>
<evidence type="ECO:0000313" key="3">
    <source>
        <dbReference type="EMBL" id="CAD8103248.1"/>
    </source>
</evidence>
<evidence type="ECO:0000256" key="2">
    <source>
        <dbReference type="SAM" id="Phobius"/>
    </source>
</evidence>
<proteinExistence type="predicted"/>
<keyword evidence="2" id="KW-1133">Transmembrane helix</keyword>
<keyword evidence="2" id="KW-0812">Transmembrane</keyword>
<evidence type="ECO:0000313" key="4">
    <source>
        <dbReference type="Proteomes" id="UP000688137"/>
    </source>
</evidence>
<evidence type="ECO:0000256" key="1">
    <source>
        <dbReference type="SAM" id="MobiDB-lite"/>
    </source>
</evidence>
<reference evidence="3" key="1">
    <citation type="submission" date="2021-01" db="EMBL/GenBank/DDBJ databases">
        <authorList>
            <consortium name="Genoscope - CEA"/>
            <person name="William W."/>
        </authorList>
    </citation>
    <scope>NUCLEOTIDE SEQUENCE</scope>
</reference>
<feature type="compositionally biased region" description="Low complexity" evidence="1">
    <location>
        <begin position="1071"/>
        <end position="1084"/>
    </location>
</feature>
<dbReference type="PANTHER" id="PTHR31398">
    <property type="entry name" value="MEIOTIC NUCLEAR DIVISION PROTEIN 1 HOMOLOG"/>
    <property type="match status" value="1"/>
</dbReference>
<feature type="region of interest" description="Disordered" evidence="1">
    <location>
        <begin position="1161"/>
        <end position="1209"/>
    </location>
</feature>
<name>A0A8S1PL31_PARPR</name>
<sequence>MITRMIRKMDIFGQPINLNLDLKSKYQTFLGGFVSMFIVLLLIGYSVNEIIGYTIQRGIQITQETRFNYDPDVLVLNNKNFIFAIRVEQESFYQFPQFDIQVRQYQNKKEVSMELQQCTFQQFINVLNSSQVLDFLQANQVDTWLCPKSEFQIELEGTQFCMQSYFERKAAQFSNLMIEIGECKLRSSWGSECQTRTQKDSYKLQMITKNTFINPFNNEFVAEDYLDNSMSLYFQPGDLQRIDYQFHKHITKDYQGQIKIEGLLDEQEWNIFSTNSFKQIYEGKNNLVWSRIVFMRSNFSTNYNREYQTVTDLLSKIGGLSQSVISIVGVIITYYNRAQFYLDISNRLYDYDFNGENDQGTKGSGLVDPLHYSVQLHQETSQPLKKKRKVVDKTNIIKQPEEDSMDEDPQFKERVLRVVEEQKQIMDKYQFKSRKHFLLSTFQQTILMKQSIQLNLKYFFQKLFCKKSDPKEDPRLYVLQKALTSVRQELDVFSILNRIHQLEKLKKILLDRDQLILFNYSPKPVIAVNDKDKETDFLHYSKQQSLKQMTLVDIAEDIKKKLKSTYITKEHLSIENVFNSYKAIAAKNRKSNRYYYKINRKLKQFLGDQVKAIFKASKLLKFPEDDQIPDMGIDDIMSVGGETVAQYPLNIENLNYLQFQFNQALRLGKFIYYIENSLLRKVSFIENNCSDSVIVQAEVSMICTDGKLIYSLLQNGDIYQIEQPPRLLKSGNNYKWISPIAAIDQSHRGFIWKTNKQIYSHCKHISSYQDRITLITIGGKIFNVVADKTIPIPQLNGLKLNTYFKKSLLFSFGGVAITESGEFYLFNQKMIRVKIKDIKDIFSTDKYIFAIQNNHTILQYSIEDIQSHQFFTNQQIFQKMHYCNDVEFKCKQKQFQNISILQSEYSCSSFAYIKENKILDTSLNLTDKTNQVHNKSNSILIMKQSLFDDWDCKKKILDSRRSTTIDKQPQTECINEGSTLTLAQKLATIRESLNFEKPIPVQIEKDKKDRNRQQSLIQLHQVQIEDLPQNPTPIKLDNLLNKIHVNKPEKPIDQLLLIQNKQELQDSLPTFQNDNQFTNNNDTLNNKKKSKQNNCTSRSNRRQDSLSAQSGIEFQNNSGFIQQQDSFVDILDNDSIKKDLPLQLQPFDKSNKYKKNTLDTIQSYDNEQDPKTTNRLSNKKDQVLQLSNRSPNKKTIRDPLITERSSTKRNIEQAKQDLETLVNMINKQKENTEISKSNSIVHVKQKSSIRMISPPIQVGSSLTRPESKITPLKNRRASLISESSQQESFKMPQRISKQNISSKLNTQQSFNSSSQHSQFQFDSQNFRQLNTLQDQESQLDLKSAKTIFDQSLTQQMKKLDQLKGLKKVQCSSQVNILRNNSLNKKSSIIVNTQQKQCKQNLRKQEAILKKLFFRLDVRLKLQQLEFVNNLKCLL</sequence>
<dbReference type="EMBL" id="CAJJDM010000123">
    <property type="protein sequence ID" value="CAD8103248.1"/>
    <property type="molecule type" value="Genomic_DNA"/>
</dbReference>
<feature type="compositionally biased region" description="Basic and acidic residues" evidence="1">
    <location>
        <begin position="1168"/>
        <end position="1182"/>
    </location>
</feature>
<keyword evidence="2" id="KW-0472">Membrane</keyword>